<evidence type="ECO:0000313" key="4">
    <source>
        <dbReference type="Proteomes" id="UP000053477"/>
    </source>
</evidence>
<dbReference type="EMBL" id="KQ086186">
    <property type="protein sequence ID" value="KLO06710.1"/>
    <property type="molecule type" value="Genomic_DNA"/>
</dbReference>
<feature type="domain" description="Helitron helicase-like" evidence="1">
    <location>
        <begin position="426"/>
        <end position="629"/>
    </location>
</feature>
<dbReference type="Proteomes" id="UP000053477">
    <property type="component" value="Unassembled WGS sequence"/>
</dbReference>
<gene>
    <name evidence="3" type="ORF">SCHPADRAFT_837660</name>
</gene>
<dbReference type="Pfam" id="PF20209">
    <property type="entry name" value="DUF6570"/>
    <property type="match status" value="1"/>
</dbReference>
<dbReference type="STRING" id="27342.A0A0H2R4K2"/>
<dbReference type="InterPro" id="IPR046700">
    <property type="entry name" value="DUF6570"/>
</dbReference>
<dbReference type="OrthoDB" id="432234at2759"/>
<feature type="non-terminal residue" evidence="3">
    <location>
        <position position="895"/>
    </location>
</feature>
<proteinExistence type="predicted"/>
<evidence type="ECO:0000313" key="3">
    <source>
        <dbReference type="EMBL" id="KLO06710.1"/>
    </source>
</evidence>
<name>A0A0H2R4K2_9AGAM</name>
<accession>A0A0H2R4K2</accession>
<dbReference type="Pfam" id="PF14214">
    <property type="entry name" value="Helitron_like_N"/>
    <property type="match status" value="1"/>
</dbReference>
<evidence type="ECO:0000259" key="1">
    <source>
        <dbReference type="Pfam" id="PF14214"/>
    </source>
</evidence>
<dbReference type="InterPro" id="IPR025476">
    <property type="entry name" value="Helitron_helicase-like"/>
</dbReference>
<evidence type="ECO:0000259" key="2">
    <source>
        <dbReference type="Pfam" id="PF20209"/>
    </source>
</evidence>
<feature type="domain" description="DUF6570" evidence="2">
    <location>
        <begin position="117"/>
        <end position="276"/>
    </location>
</feature>
<keyword evidence="4" id="KW-1185">Reference proteome</keyword>
<organism evidence="3 4">
    <name type="scientific">Schizopora paradoxa</name>
    <dbReference type="NCBI Taxonomy" id="27342"/>
    <lineage>
        <taxon>Eukaryota</taxon>
        <taxon>Fungi</taxon>
        <taxon>Dikarya</taxon>
        <taxon>Basidiomycota</taxon>
        <taxon>Agaricomycotina</taxon>
        <taxon>Agaricomycetes</taxon>
        <taxon>Hymenochaetales</taxon>
        <taxon>Schizoporaceae</taxon>
        <taxon>Schizopora</taxon>
    </lineage>
</organism>
<sequence length="895" mass="101060">MQHSDGQPEDCFPFFADVAFKKGVIQEWQIRMDPSKWTPIPCAICGQACKKEEIKTMELSEEKLKLLQNSVLPTHVSPRSYNFEAYNKAILHPKGLTSISTKAPLNACQACRNSLKNNKQPIDSLANFQYYGWERLPDDVQAAFQSASIFDLMLISKARCSRINHLFVKNPHSPVYGGNPATSQRYSRGNVAIIPQDSAQLRNVLPPSPEEVQKSMCVLFVGGNKAPSRENIATFGSTFGPVLVSKNRVSTMISFLIRNNSWYQDTSTEFSEENLNALYRSQSSIHSRTDENIPAAIEIGHLESLNSDEPLCATSDYTDRNNTMHGNESSDLLIEAVGYSEADSSSQQYQSMKADALAWCLDNKKFLNVRGGSQLLNDNDPAFLAFAFPHLDPWGIGGFNNPKRSGSQRISFSRQLKNMIKQYDSPFQRDPNFAFVCWNILQKMDVRKKSLFSVKESTQHQIALEVKEVSDHLQDLAAKWERAPRALPSTAQEKKAYSVLQKLRVINRDLKGTMGYKLCRRNEVRSLIKMYSTPALFVTLNPSDVNHPLIAALGGIPQEEWKNMSSFDRKVFVAKNPAIAAQFFDIMIKAFIEVVLKFGRGIGLFGKCTAYYGMVEAQGKGTLHCHMLIWIDGNPSPQELRDRMAEDPEFKNKMFKWLEENISSHIPGATGVSEQTSGQQMVKPKYTSFEDPRANLHPIIPANMSNEDFQICFKDFVTDLAKACNWHEHSDTCWKHLDDSDPKDDAHCRMRLNGETRALTEIDPETQSILLRRLHPWINNFNDLVLFLVQCNMDIKYIGSGEAAKALVYYVTDYITKECLPTHAGLSALLYAVRQNAKKFGDTVITDERTIERSLIIKCVNAIAGKQETSHQQVMSYIVGGGDYYTSHTFCNLKW</sequence>
<reference evidence="3 4" key="1">
    <citation type="submission" date="2015-04" db="EMBL/GenBank/DDBJ databases">
        <title>Complete genome sequence of Schizopora paradoxa KUC8140, a cosmopolitan wood degrader in East Asia.</title>
        <authorList>
            <consortium name="DOE Joint Genome Institute"/>
            <person name="Min B."/>
            <person name="Park H."/>
            <person name="Jang Y."/>
            <person name="Kim J.-J."/>
            <person name="Kim K.H."/>
            <person name="Pangilinan J."/>
            <person name="Lipzen A."/>
            <person name="Riley R."/>
            <person name="Grigoriev I.V."/>
            <person name="Spatafora J.W."/>
            <person name="Choi I.-G."/>
        </authorList>
    </citation>
    <scope>NUCLEOTIDE SEQUENCE [LARGE SCALE GENOMIC DNA]</scope>
    <source>
        <strain evidence="3 4">KUC8140</strain>
    </source>
</reference>
<protein>
    <submittedName>
        <fullName evidence="3">Uncharacterized protein</fullName>
    </submittedName>
</protein>
<dbReference type="AlphaFoldDB" id="A0A0H2R4K2"/>
<dbReference type="InParanoid" id="A0A0H2R4K2"/>